<comment type="caution">
    <text evidence="6">The sequence shown here is derived from an EMBL/GenBank/DDBJ whole genome shotgun (WGS) entry which is preliminary data.</text>
</comment>
<dbReference type="InterPro" id="IPR014352">
    <property type="entry name" value="FERM/acyl-CoA-bd_prot_sf"/>
</dbReference>
<dbReference type="EMBL" id="JARYMX010000001">
    <property type="protein sequence ID" value="KAJ9567567.1"/>
    <property type="molecule type" value="Genomic_DNA"/>
</dbReference>
<gene>
    <name evidence="6" type="ORF">OSB04_003533</name>
</gene>
<name>A0AA38UC82_9ASTR</name>
<feature type="domain" description="ACB" evidence="5">
    <location>
        <begin position="180"/>
        <end position="253"/>
    </location>
</feature>
<reference evidence="6" key="1">
    <citation type="submission" date="2023-03" db="EMBL/GenBank/DDBJ databases">
        <title>Chromosome-scale reference genome and RAD-based genetic map of yellow starthistle (Centaurea solstitialis) reveal putative structural variation and QTLs associated with invader traits.</title>
        <authorList>
            <person name="Reatini B."/>
            <person name="Cang F.A."/>
            <person name="Jiang Q."/>
            <person name="Mckibben M.T.W."/>
            <person name="Barker M.S."/>
            <person name="Rieseberg L.H."/>
            <person name="Dlugosch K.M."/>
        </authorList>
    </citation>
    <scope>NUCLEOTIDE SEQUENCE</scope>
    <source>
        <strain evidence="6">CAN-66</strain>
        <tissue evidence="6">Leaf</tissue>
    </source>
</reference>
<dbReference type="Pfam" id="PF00887">
    <property type="entry name" value="ACBP"/>
    <property type="match status" value="1"/>
</dbReference>
<evidence type="ECO:0000313" key="7">
    <source>
        <dbReference type="Proteomes" id="UP001172457"/>
    </source>
</evidence>
<keyword evidence="7" id="KW-1185">Reference proteome</keyword>
<accession>A0AA38UC82</accession>
<feature type="compositionally biased region" description="Basic and acidic residues" evidence="3">
    <location>
        <begin position="32"/>
        <end position="48"/>
    </location>
</feature>
<dbReference type="SUPFAM" id="SSF47027">
    <property type="entry name" value="Acyl-CoA binding protein"/>
    <property type="match status" value="1"/>
</dbReference>
<dbReference type="GO" id="GO:0000062">
    <property type="term" value="F:fatty-acyl-CoA binding"/>
    <property type="evidence" value="ECO:0007669"/>
    <property type="project" value="InterPro"/>
</dbReference>
<feature type="chain" id="PRO_5041381072" description="ACB domain-containing protein" evidence="4">
    <location>
        <begin position="26"/>
        <end position="253"/>
    </location>
</feature>
<comment type="similarity">
    <text evidence="1">Belongs to the ACBP family.</text>
</comment>
<proteinExistence type="inferred from homology"/>
<dbReference type="InterPro" id="IPR000582">
    <property type="entry name" value="Acyl-CoA-binding_protein"/>
</dbReference>
<dbReference type="GO" id="GO:0006631">
    <property type="term" value="P:fatty acid metabolic process"/>
    <property type="evidence" value="ECO:0007669"/>
    <property type="project" value="TreeGrafter"/>
</dbReference>
<protein>
    <recommendedName>
        <fullName evidence="5">ACB domain-containing protein</fullName>
    </recommendedName>
</protein>
<dbReference type="PROSITE" id="PS51228">
    <property type="entry name" value="ACB_2"/>
    <property type="match status" value="1"/>
</dbReference>
<evidence type="ECO:0000256" key="3">
    <source>
        <dbReference type="SAM" id="MobiDB-lite"/>
    </source>
</evidence>
<sequence>MLFTAIAAFLLFILITRIAFTVINGDHDRRRTNHDDFSKVINPKKTEKTSSSSSKRKGKKKVRFAVDHDDEFVVNKVVAGPSETAKLVVFEKDQYDEKELISLNDVVDCDQAEEEAKIESISEENVGNHDHDDDDGGGLIGVKLVCDDDGVDEELKEKEGLISDEDDDSDDWEGVERSDLEKVFAMAAEFGKVDDNLGDLESDVQMQLYGLHKVATEGPCYEAQPMALKVSARAKWYHSTFILISTLCYNLLE</sequence>
<feature type="signal peptide" evidence="4">
    <location>
        <begin position="1"/>
        <end position="25"/>
    </location>
</feature>
<dbReference type="Gene3D" id="1.20.80.10">
    <property type="match status" value="1"/>
</dbReference>
<keyword evidence="4" id="KW-0732">Signal</keyword>
<evidence type="ECO:0000256" key="2">
    <source>
        <dbReference type="ARBA" id="ARBA00023121"/>
    </source>
</evidence>
<evidence type="ECO:0000256" key="1">
    <source>
        <dbReference type="ARBA" id="ARBA00005567"/>
    </source>
</evidence>
<evidence type="ECO:0000259" key="5">
    <source>
        <dbReference type="PROSITE" id="PS51228"/>
    </source>
</evidence>
<dbReference type="InterPro" id="IPR035984">
    <property type="entry name" value="Acyl-CoA-binding_sf"/>
</dbReference>
<dbReference type="PANTHER" id="PTHR23310:SF105">
    <property type="entry name" value="ACYL-COA-BINDING DOMAIN-CONTAINING PROTEIN 5"/>
    <property type="match status" value="1"/>
</dbReference>
<dbReference type="Proteomes" id="UP001172457">
    <property type="component" value="Chromosome 1"/>
</dbReference>
<organism evidence="6 7">
    <name type="scientific">Centaurea solstitialis</name>
    <name type="common">yellow star-thistle</name>
    <dbReference type="NCBI Taxonomy" id="347529"/>
    <lineage>
        <taxon>Eukaryota</taxon>
        <taxon>Viridiplantae</taxon>
        <taxon>Streptophyta</taxon>
        <taxon>Embryophyta</taxon>
        <taxon>Tracheophyta</taxon>
        <taxon>Spermatophyta</taxon>
        <taxon>Magnoliopsida</taxon>
        <taxon>eudicotyledons</taxon>
        <taxon>Gunneridae</taxon>
        <taxon>Pentapetalae</taxon>
        <taxon>asterids</taxon>
        <taxon>campanulids</taxon>
        <taxon>Asterales</taxon>
        <taxon>Asteraceae</taxon>
        <taxon>Carduoideae</taxon>
        <taxon>Cardueae</taxon>
        <taxon>Centaureinae</taxon>
        <taxon>Centaurea</taxon>
    </lineage>
</organism>
<keyword evidence="2" id="KW-0446">Lipid-binding</keyword>
<feature type="region of interest" description="Disordered" evidence="3">
    <location>
        <begin position="32"/>
        <end position="61"/>
    </location>
</feature>
<evidence type="ECO:0000313" key="6">
    <source>
        <dbReference type="EMBL" id="KAJ9567567.1"/>
    </source>
</evidence>
<dbReference type="PANTHER" id="PTHR23310">
    <property type="entry name" value="ACYL-COA-BINDING PROTEIN, ACBP"/>
    <property type="match status" value="1"/>
</dbReference>
<evidence type="ECO:0000256" key="4">
    <source>
        <dbReference type="SAM" id="SignalP"/>
    </source>
</evidence>
<dbReference type="AlphaFoldDB" id="A0AA38UC82"/>